<protein>
    <submittedName>
        <fullName evidence="1">Uncharacterized protein</fullName>
    </submittedName>
</protein>
<organism evidence="1 2">
    <name type="scientific">Phytophthora megakarya</name>
    <dbReference type="NCBI Taxonomy" id="4795"/>
    <lineage>
        <taxon>Eukaryota</taxon>
        <taxon>Sar</taxon>
        <taxon>Stramenopiles</taxon>
        <taxon>Oomycota</taxon>
        <taxon>Peronosporomycetes</taxon>
        <taxon>Peronosporales</taxon>
        <taxon>Peronosporaceae</taxon>
        <taxon>Phytophthora</taxon>
    </lineage>
</organism>
<dbReference type="EMBL" id="NBNE01009579">
    <property type="protein sequence ID" value="OWY98260.1"/>
    <property type="molecule type" value="Genomic_DNA"/>
</dbReference>
<accession>A0A225UYS1</accession>
<evidence type="ECO:0000313" key="1">
    <source>
        <dbReference type="EMBL" id="OWY98260.1"/>
    </source>
</evidence>
<dbReference type="OrthoDB" id="120373at2759"/>
<keyword evidence="2" id="KW-1185">Reference proteome</keyword>
<evidence type="ECO:0000313" key="2">
    <source>
        <dbReference type="Proteomes" id="UP000198211"/>
    </source>
</evidence>
<reference evidence="2" key="1">
    <citation type="submission" date="2017-03" db="EMBL/GenBank/DDBJ databases">
        <title>Phytopthora megakarya and P. palmivora, two closely related causual agents of cacao black pod achieved similar genome size and gene model numbers by different mechanisms.</title>
        <authorList>
            <person name="Ali S."/>
            <person name="Shao J."/>
            <person name="Larry D.J."/>
            <person name="Kronmiller B."/>
            <person name="Shen D."/>
            <person name="Strem M.D."/>
            <person name="Melnick R.L."/>
            <person name="Guiltinan M.J."/>
            <person name="Tyler B.M."/>
            <person name="Meinhardt L.W."/>
            <person name="Bailey B.A."/>
        </authorList>
    </citation>
    <scope>NUCLEOTIDE SEQUENCE [LARGE SCALE GENOMIC DNA]</scope>
    <source>
        <strain evidence="2">zdho120</strain>
    </source>
</reference>
<name>A0A225UYS1_9STRA</name>
<comment type="caution">
    <text evidence="1">The sequence shown here is derived from an EMBL/GenBank/DDBJ whole genome shotgun (WGS) entry which is preliminary data.</text>
</comment>
<gene>
    <name evidence="1" type="ORF">PHMEG_00031008</name>
</gene>
<dbReference type="AlphaFoldDB" id="A0A225UYS1"/>
<proteinExistence type="predicted"/>
<sequence>MEELDGAIVEKGQRTGPYQHLCILNENVFEHILSFLSNQALTKLHGVTGDNYPKCEPLLAPYCCECENDNPKFDDICRDCESKMDDYTPFVAKEVATTVYGLKIRELATIPQFSSSGATVYSCVDLENYLIRKYGSKMGWLREIARRDMVTKKIQVIEQQPWEERERFVESLAPGFSVYALLIGLEESNKGFLLQCGRRFDALTTALKARGLQLRPESKVCEHFILSGSGKIAKVVDAMEELRFLNGCTDYPRRCRKIENILNDSEIKQERMEEAKMELCIAYLENHRGLDLPRKWENCRSRFEEVQQAGGIPQCEVRYIYSE</sequence>
<dbReference type="Proteomes" id="UP000198211">
    <property type="component" value="Unassembled WGS sequence"/>
</dbReference>